<dbReference type="FunFam" id="3.30.160.60:FF:002343">
    <property type="entry name" value="Zinc finger protein 33A"/>
    <property type="match status" value="1"/>
</dbReference>
<dbReference type="PROSITE" id="PS50157">
    <property type="entry name" value="ZINC_FINGER_C2H2_2"/>
    <property type="match status" value="4"/>
</dbReference>
<evidence type="ECO:0000256" key="1">
    <source>
        <dbReference type="ARBA" id="ARBA00004123"/>
    </source>
</evidence>
<dbReference type="SUPFAM" id="SSF57667">
    <property type="entry name" value="beta-beta-alpha zinc fingers"/>
    <property type="match status" value="2"/>
</dbReference>
<proteinExistence type="predicted"/>
<dbReference type="FunFam" id="3.30.160.60:FF:000912">
    <property type="entry name" value="Zinc finger protein 660"/>
    <property type="match status" value="1"/>
</dbReference>
<evidence type="ECO:0000256" key="2">
    <source>
        <dbReference type="ARBA" id="ARBA00022723"/>
    </source>
</evidence>
<dbReference type="Pfam" id="PF00096">
    <property type="entry name" value="zf-C2H2"/>
    <property type="match status" value="3"/>
</dbReference>
<keyword evidence="2" id="KW-0479">Metal-binding</keyword>
<dbReference type="InParanoid" id="A0A6P7FVI5"/>
<dbReference type="GO" id="GO:0000981">
    <property type="term" value="F:DNA-binding transcription factor activity, RNA polymerase II-specific"/>
    <property type="evidence" value="ECO:0007669"/>
    <property type="project" value="TreeGrafter"/>
</dbReference>
<dbReference type="PROSITE" id="PS00028">
    <property type="entry name" value="ZINC_FINGER_C2H2_1"/>
    <property type="match status" value="3"/>
</dbReference>
<feature type="domain" description="C2H2-type" evidence="9">
    <location>
        <begin position="31"/>
        <end position="58"/>
    </location>
</feature>
<evidence type="ECO:0000256" key="8">
    <source>
        <dbReference type="SAM" id="MobiDB-lite"/>
    </source>
</evidence>
<feature type="domain" description="C2H2-type" evidence="9">
    <location>
        <begin position="87"/>
        <end position="114"/>
    </location>
</feature>
<feature type="compositionally biased region" description="Basic and acidic residues" evidence="8">
    <location>
        <begin position="192"/>
        <end position="205"/>
    </location>
</feature>
<keyword evidence="3" id="KW-0677">Repeat</keyword>
<evidence type="ECO:0000256" key="7">
    <source>
        <dbReference type="PROSITE-ProRule" id="PRU00042"/>
    </source>
</evidence>
<dbReference type="PANTHER" id="PTHR24394">
    <property type="entry name" value="ZINC FINGER PROTEIN"/>
    <property type="match status" value="1"/>
</dbReference>
<dbReference type="AlphaFoldDB" id="A0A6P7FVI5"/>
<evidence type="ECO:0000256" key="5">
    <source>
        <dbReference type="ARBA" id="ARBA00022833"/>
    </source>
</evidence>
<dbReference type="SMART" id="SM00355">
    <property type="entry name" value="ZnF_C2H2"/>
    <property type="match status" value="3"/>
</dbReference>
<dbReference type="GO" id="GO:0008270">
    <property type="term" value="F:zinc ion binding"/>
    <property type="evidence" value="ECO:0007669"/>
    <property type="project" value="UniProtKB-KW"/>
</dbReference>
<feature type="region of interest" description="Disordered" evidence="8">
    <location>
        <begin position="192"/>
        <end position="213"/>
    </location>
</feature>
<sequence length="213" mass="24928">MNCVKLVLNSLVKQVHILKTHLRVHTGEKPYKCETCFKQFGEESNLNRHLRVHIGEKPYKCETCFKQFREASYLKKHLRVHTGEKPHKCETCFKQFGKVDTLKKHLRVHTGEKPYKCEICFKLLEFIFCLPGTSAPAKRIFSMMNFIRTAERGRLSLPVVKELLNIKANSVMSCSEFYDKIKNDKPLLRKIMSSEKYERRTHEEQPIPGPSTD</sequence>
<gene>
    <name evidence="10" type="primary">LOC114334511</name>
</gene>
<accession>A0A6P7FVI5</accession>
<feature type="domain" description="C2H2-type" evidence="9">
    <location>
        <begin position="1"/>
        <end position="30"/>
    </location>
</feature>
<organism evidence="10">
    <name type="scientific">Diabrotica virgifera virgifera</name>
    <name type="common">western corn rootworm</name>
    <dbReference type="NCBI Taxonomy" id="50390"/>
    <lineage>
        <taxon>Eukaryota</taxon>
        <taxon>Metazoa</taxon>
        <taxon>Ecdysozoa</taxon>
        <taxon>Arthropoda</taxon>
        <taxon>Hexapoda</taxon>
        <taxon>Insecta</taxon>
        <taxon>Pterygota</taxon>
        <taxon>Neoptera</taxon>
        <taxon>Endopterygota</taxon>
        <taxon>Coleoptera</taxon>
        <taxon>Polyphaga</taxon>
        <taxon>Cucujiformia</taxon>
        <taxon>Chrysomeloidea</taxon>
        <taxon>Chrysomelidae</taxon>
        <taxon>Galerucinae</taxon>
        <taxon>Diabroticina</taxon>
        <taxon>Diabroticites</taxon>
        <taxon>Diabrotica</taxon>
    </lineage>
</organism>
<dbReference type="FunFam" id="3.30.160.60:FF:001443">
    <property type="entry name" value="Zinc finger protein 668"/>
    <property type="match status" value="1"/>
</dbReference>
<keyword evidence="6" id="KW-0539">Nucleus</keyword>
<evidence type="ECO:0000256" key="3">
    <source>
        <dbReference type="ARBA" id="ARBA00022737"/>
    </source>
</evidence>
<evidence type="ECO:0000313" key="10">
    <source>
        <dbReference type="RefSeq" id="XP_028140361.1"/>
    </source>
</evidence>
<evidence type="ECO:0000256" key="4">
    <source>
        <dbReference type="ARBA" id="ARBA00022771"/>
    </source>
</evidence>
<dbReference type="InterPro" id="IPR036236">
    <property type="entry name" value="Znf_C2H2_sf"/>
</dbReference>
<keyword evidence="5" id="KW-0862">Zinc</keyword>
<feature type="domain" description="C2H2-type" evidence="9">
    <location>
        <begin position="59"/>
        <end position="86"/>
    </location>
</feature>
<dbReference type="RefSeq" id="XP_028140361.1">
    <property type="nucleotide sequence ID" value="XM_028284560.1"/>
</dbReference>
<reference evidence="10" key="1">
    <citation type="submission" date="2025-08" db="UniProtKB">
        <authorList>
            <consortium name="RefSeq"/>
        </authorList>
    </citation>
    <scope>IDENTIFICATION</scope>
    <source>
        <tissue evidence="10">Whole insect</tissue>
    </source>
</reference>
<dbReference type="PANTHER" id="PTHR24394:SF44">
    <property type="entry name" value="ZINC FINGER PROTEIN 271-LIKE"/>
    <property type="match status" value="1"/>
</dbReference>
<keyword evidence="4 7" id="KW-0863">Zinc-finger</keyword>
<evidence type="ECO:0000259" key="9">
    <source>
        <dbReference type="PROSITE" id="PS50157"/>
    </source>
</evidence>
<evidence type="ECO:0000256" key="6">
    <source>
        <dbReference type="ARBA" id="ARBA00023242"/>
    </source>
</evidence>
<protein>
    <submittedName>
        <fullName evidence="10">Zinc finger protein 723-like</fullName>
    </submittedName>
</protein>
<comment type="subcellular location">
    <subcellularLocation>
        <location evidence="1">Nucleus</location>
    </subcellularLocation>
</comment>
<name>A0A6P7FVI5_DIAVI</name>
<dbReference type="InterPro" id="IPR013087">
    <property type="entry name" value="Znf_C2H2_type"/>
</dbReference>
<dbReference type="Gene3D" id="3.30.160.60">
    <property type="entry name" value="Classic Zinc Finger"/>
    <property type="match status" value="5"/>
</dbReference>
<dbReference type="GO" id="GO:0005634">
    <property type="term" value="C:nucleus"/>
    <property type="evidence" value="ECO:0007669"/>
    <property type="project" value="UniProtKB-SubCell"/>
</dbReference>